<dbReference type="PANTHER" id="PTHR13220">
    <property type="entry name" value="TIMELESS INTERACTING-RELATED"/>
    <property type="match status" value="1"/>
</dbReference>
<feature type="region of interest" description="Disordered" evidence="7">
    <location>
        <begin position="1"/>
        <end position="134"/>
    </location>
</feature>
<dbReference type="Pfam" id="PF07962">
    <property type="entry name" value="Swi3"/>
    <property type="match status" value="1"/>
</dbReference>
<evidence type="ECO:0000313" key="9">
    <source>
        <dbReference type="EMBL" id="KAG0655541.1"/>
    </source>
</evidence>
<evidence type="ECO:0000313" key="10">
    <source>
        <dbReference type="Proteomes" id="UP000777482"/>
    </source>
</evidence>
<reference evidence="9 10" key="1">
    <citation type="submission" date="2020-11" db="EMBL/GenBank/DDBJ databases">
        <title>Kefir isolates.</title>
        <authorList>
            <person name="Marcisauskas S."/>
            <person name="Kim Y."/>
            <person name="Blasche S."/>
        </authorList>
    </citation>
    <scope>NUCLEOTIDE SEQUENCE [LARGE SCALE GENOMIC DNA]</scope>
    <source>
        <strain evidence="9 10">KR</strain>
    </source>
</reference>
<keyword evidence="10" id="KW-1185">Reference proteome</keyword>
<comment type="function">
    <text evidence="6">Plays an important role in the control of DNA replication and the maintenance of replication fork stability.</text>
</comment>
<dbReference type="OrthoDB" id="437078at2759"/>
<evidence type="ECO:0000259" key="8">
    <source>
        <dbReference type="Pfam" id="PF07962"/>
    </source>
</evidence>
<protein>
    <recommendedName>
        <fullName evidence="6">Chromosome segregation in meiosis protein</fullName>
    </recommendedName>
</protein>
<comment type="similarity">
    <text evidence="2 6">Belongs to the CSM3 family.</text>
</comment>
<sequence>MSSSGAEEPARLSEKQRKTLQRREALARLKDASQSRAARQPRFLGADDDDDDDGANGGRATVDFDQWDRQSAQRRRTAADPGRKASRTRSPSPLGDPTLSKAFDDLFDLGQSGDANDAAGKGEGADDLLDLDGLPTKKRRVVAKLDEERLLGPAGFPLLREHMKKIKIKGKGHEVSLPVPKSPVKDPLNSPDPSETRSDKT</sequence>
<dbReference type="PANTHER" id="PTHR13220:SF11">
    <property type="entry name" value="TIMELESS-INTERACTING PROTEIN"/>
    <property type="match status" value="1"/>
</dbReference>
<dbReference type="GO" id="GO:0031297">
    <property type="term" value="P:replication fork processing"/>
    <property type="evidence" value="ECO:0007669"/>
    <property type="project" value="UniProtKB-UniRule"/>
</dbReference>
<dbReference type="GO" id="GO:0006974">
    <property type="term" value="P:DNA damage response"/>
    <property type="evidence" value="ECO:0007669"/>
    <property type="project" value="UniProtKB-KW"/>
</dbReference>
<keyword evidence="5 6" id="KW-0131">Cell cycle</keyword>
<gene>
    <name evidence="9" type="ORF">C6P46_000829</name>
</gene>
<dbReference type="GO" id="GO:0003677">
    <property type="term" value="F:DNA binding"/>
    <property type="evidence" value="ECO:0007669"/>
    <property type="project" value="TreeGrafter"/>
</dbReference>
<evidence type="ECO:0000256" key="4">
    <source>
        <dbReference type="ARBA" id="ARBA00023242"/>
    </source>
</evidence>
<dbReference type="GO" id="GO:0000076">
    <property type="term" value="P:DNA replication checkpoint signaling"/>
    <property type="evidence" value="ECO:0007669"/>
    <property type="project" value="UniProtKB-UniRule"/>
</dbReference>
<dbReference type="InterPro" id="IPR012923">
    <property type="entry name" value="Csm3"/>
</dbReference>
<name>A0A9P7B2V5_RHOMI</name>
<dbReference type="AlphaFoldDB" id="A0A9P7B2V5"/>
<feature type="compositionally biased region" description="Basic and acidic residues" evidence="7">
    <location>
        <begin position="8"/>
        <end position="33"/>
    </location>
</feature>
<keyword evidence="4 6" id="KW-0539">Nucleus</keyword>
<evidence type="ECO:0000256" key="5">
    <source>
        <dbReference type="ARBA" id="ARBA00023306"/>
    </source>
</evidence>
<evidence type="ECO:0000256" key="7">
    <source>
        <dbReference type="SAM" id="MobiDB-lite"/>
    </source>
</evidence>
<comment type="caution">
    <text evidence="9">The sequence shown here is derived from an EMBL/GenBank/DDBJ whole genome shotgun (WGS) entry which is preliminary data.</text>
</comment>
<accession>A0A9P7B2V5</accession>
<proteinExistence type="inferred from homology"/>
<evidence type="ECO:0000256" key="2">
    <source>
        <dbReference type="ARBA" id="ARBA00006075"/>
    </source>
</evidence>
<dbReference type="EMBL" id="PUHQ01000117">
    <property type="protein sequence ID" value="KAG0655541.1"/>
    <property type="molecule type" value="Genomic_DNA"/>
</dbReference>
<evidence type="ECO:0000256" key="1">
    <source>
        <dbReference type="ARBA" id="ARBA00004123"/>
    </source>
</evidence>
<dbReference type="Proteomes" id="UP000777482">
    <property type="component" value="Unassembled WGS sequence"/>
</dbReference>
<dbReference type="InterPro" id="IPR040038">
    <property type="entry name" value="TIPIN/Csm3/Swi3"/>
</dbReference>
<dbReference type="GO" id="GO:0043111">
    <property type="term" value="P:replication fork arrest"/>
    <property type="evidence" value="ECO:0007669"/>
    <property type="project" value="TreeGrafter"/>
</dbReference>
<comment type="subcellular location">
    <subcellularLocation>
        <location evidence="1 6">Nucleus</location>
    </subcellularLocation>
</comment>
<dbReference type="GO" id="GO:0031298">
    <property type="term" value="C:replication fork protection complex"/>
    <property type="evidence" value="ECO:0007669"/>
    <property type="project" value="TreeGrafter"/>
</dbReference>
<evidence type="ECO:0000256" key="3">
    <source>
        <dbReference type="ARBA" id="ARBA00022763"/>
    </source>
</evidence>
<evidence type="ECO:0000256" key="6">
    <source>
        <dbReference type="RuleBase" id="RU366049"/>
    </source>
</evidence>
<feature type="region of interest" description="Disordered" evidence="7">
    <location>
        <begin position="169"/>
        <end position="201"/>
    </location>
</feature>
<feature type="domain" description="Chromosome segregation in meiosis protein 3" evidence="8">
    <location>
        <begin position="144"/>
        <end position="176"/>
    </location>
</feature>
<organism evidence="9 10">
    <name type="scientific">Rhodotorula mucilaginosa</name>
    <name type="common">Yeast</name>
    <name type="synonym">Rhodotorula rubra</name>
    <dbReference type="NCBI Taxonomy" id="5537"/>
    <lineage>
        <taxon>Eukaryota</taxon>
        <taxon>Fungi</taxon>
        <taxon>Dikarya</taxon>
        <taxon>Basidiomycota</taxon>
        <taxon>Pucciniomycotina</taxon>
        <taxon>Microbotryomycetes</taxon>
        <taxon>Sporidiobolales</taxon>
        <taxon>Sporidiobolaceae</taxon>
        <taxon>Rhodotorula</taxon>
    </lineage>
</organism>
<keyword evidence="3 6" id="KW-0227">DNA damage</keyword>